<feature type="compositionally biased region" description="Low complexity" evidence="10">
    <location>
        <begin position="392"/>
        <end position="406"/>
    </location>
</feature>
<comment type="caution">
    <text evidence="13">The sequence shown here is derived from an EMBL/GenBank/DDBJ whole genome shotgun (WGS) entry which is preliminary data.</text>
</comment>
<dbReference type="PANTHER" id="PTHR48007">
    <property type="entry name" value="LEUCINE-RICH REPEAT RECEPTOR-LIKE PROTEIN KINASE PXC1"/>
    <property type="match status" value="1"/>
</dbReference>
<dbReference type="Pfam" id="PF00560">
    <property type="entry name" value="LRR_1"/>
    <property type="match status" value="4"/>
</dbReference>
<keyword evidence="13" id="KW-0675">Receptor</keyword>
<dbReference type="FunFam" id="3.80.10.10:FF:000722">
    <property type="entry name" value="Leucine-rich repeat receptor-like protein kinase"/>
    <property type="match status" value="1"/>
</dbReference>
<evidence type="ECO:0000256" key="9">
    <source>
        <dbReference type="ARBA" id="ARBA00023180"/>
    </source>
</evidence>
<evidence type="ECO:0000256" key="2">
    <source>
        <dbReference type="ARBA" id="ARBA00022553"/>
    </source>
</evidence>
<feature type="region of interest" description="Disordered" evidence="10">
    <location>
        <begin position="384"/>
        <end position="449"/>
    </location>
</feature>
<keyword evidence="6" id="KW-0677">Repeat</keyword>
<keyword evidence="9" id="KW-0325">Glycoprotein</keyword>
<dbReference type="GO" id="GO:0016020">
    <property type="term" value="C:membrane"/>
    <property type="evidence" value="ECO:0007669"/>
    <property type="project" value="UniProtKB-SubCell"/>
</dbReference>
<keyword evidence="7 11" id="KW-1133">Transmembrane helix</keyword>
<feature type="region of interest" description="Disordered" evidence="10">
    <location>
        <begin position="294"/>
        <end position="342"/>
    </location>
</feature>
<dbReference type="AlphaFoldDB" id="A0AAX6IGN1"/>
<keyword evidence="13" id="KW-0418">Kinase</keyword>
<keyword evidence="4 11" id="KW-0812">Transmembrane</keyword>
<feature type="compositionally biased region" description="Gly residues" evidence="10">
    <location>
        <begin position="324"/>
        <end position="334"/>
    </location>
</feature>
<dbReference type="PANTHER" id="PTHR48007:SF47">
    <property type="entry name" value="PROTEIN KINASE DOMAIN-CONTAINING PROTEIN"/>
    <property type="match status" value="1"/>
</dbReference>
<evidence type="ECO:0000313" key="13">
    <source>
        <dbReference type="EMBL" id="KAJ6852181.1"/>
    </source>
</evidence>
<dbReference type="SUPFAM" id="SSF56112">
    <property type="entry name" value="Protein kinase-like (PK-like)"/>
    <property type="match status" value="1"/>
</dbReference>
<evidence type="ECO:0000256" key="5">
    <source>
        <dbReference type="ARBA" id="ARBA00022729"/>
    </source>
</evidence>
<dbReference type="GO" id="GO:0005524">
    <property type="term" value="F:ATP binding"/>
    <property type="evidence" value="ECO:0007669"/>
    <property type="project" value="InterPro"/>
</dbReference>
<name>A0AAX6IGN1_IRIPA</name>
<dbReference type="GO" id="GO:0004672">
    <property type="term" value="F:protein kinase activity"/>
    <property type="evidence" value="ECO:0007669"/>
    <property type="project" value="InterPro"/>
</dbReference>
<dbReference type="FunFam" id="3.80.10.10:FF:000275">
    <property type="entry name" value="Leucine-rich repeat receptor-like protein kinase"/>
    <property type="match status" value="1"/>
</dbReference>
<keyword evidence="8 11" id="KW-0472">Membrane</keyword>
<dbReference type="InterPro" id="IPR013210">
    <property type="entry name" value="LRR_N_plant-typ"/>
</dbReference>
<keyword evidence="3" id="KW-0433">Leucine-rich repeat</keyword>
<evidence type="ECO:0000256" key="11">
    <source>
        <dbReference type="SAM" id="Phobius"/>
    </source>
</evidence>
<dbReference type="Proteomes" id="UP001140949">
    <property type="component" value="Unassembled WGS sequence"/>
</dbReference>
<feature type="domain" description="Protein kinase" evidence="12">
    <location>
        <begin position="471"/>
        <end position="788"/>
    </location>
</feature>
<dbReference type="InterPro" id="IPR032675">
    <property type="entry name" value="LRR_dom_sf"/>
</dbReference>
<evidence type="ECO:0000256" key="10">
    <source>
        <dbReference type="SAM" id="MobiDB-lite"/>
    </source>
</evidence>
<dbReference type="Pfam" id="PF08263">
    <property type="entry name" value="LRRNT_2"/>
    <property type="match status" value="1"/>
</dbReference>
<gene>
    <name evidence="13" type="ORF">M6B38_254410</name>
</gene>
<dbReference type="PROSITE" id="PS50011">
    <property type="entry name" value="PROTEIN_KINASE_DOM"/>
    <property type="match status" value="1"/>
</dbReference>
<protein>
    <submittedName>
        <fullName evidence="13">LRR receptor-like serine/threonine-protein kinase</fullName>
    </submittedName>
</protein>
<dbReference type="InterPro" id="IPR000719">
    <property type="entry name" value="Prot_kinase_dom"/>
</dbReference>
<comment type="subcellular location">
    <subcellularLocation>
        <location evidence="1">Membrane</location>
        <topology evidence="1">Single-pass membrane protein</topology>
    </subcellularLocation>
</comment>
<proteinExistence type="predicted"/>
<dbReference type="Pfam" id="PF00069">
    <property type="entry name" value="Pkinase"/>
    <property type="match status" value="1"/>
</dbReference>
<evidence type="ECO:0000259" key="12">
    <source>
        <dbReference type="PROSITE" id="PS50011"/>
    </source>
</evidence>
<dbReference type="InterPro" id="IPR046959">
    <property type="entry name" value="PRK1-6/SRF4-like"/>
</dbReference>
<evidence type="ECO:0000256" key="1">
    <source>
        <dbReference type="ARBA" id="ARBA00004167"/>
    </source>
</evidence>
<evidence type="ECO:0000256" key="4">
    <source>
        <dbReference type="ARBA" id="ARBA00022692"/>
    </source>
</evidence>
<accession>A0AAX6IGN1</accession>
<reference evidence="13" key="2">
    <citation type="submission" date="2023-04" db="EMBL/GenBank/DDBJ databases">
        <authorList>
            <person name="Bruccoleri R.E."/>
            <person name="Oakeley E.J."/>
            <person name="Faust A.-M."/>
            <person name="Dessus-Babus S."/>
            <person name="Altorfer M."/>
            <person name="Burckhardt D."/>
            <person name="Oertli M."/>
            <person name="Naumann U."/>
            <person name="Petersen F."/>
            <person name="Wong J."/>
        </authorList>
    </citation>
    <scope>NUCLEOTIDE SEQUENCE</scope>
    <source>
        <strain evidence="13">GSM-AAB239-AS_SAM_17_03QT</strain>
        <tissue evidence="13">Leaf</tissue>
    </source>
</reference>
<dbReference type="Gene3D" id="3.80.10.10">
    <property type="entry name" value="Ribonuclease Inhibitor"/>
    <property type="match status" value="2"/>
</dbReference>
<evidence type="ECO:0000256" key="3">
    <source>
        <dbReference type="ARBA" id="ARBA00022614"/>
    </source>
</evidence>
<evidence type="ECO:0000313" key="14">
    <source>
        <dbReference type="Proteomes" id="UP001140949"/>
    </source>
</evidence>
<evidence type="ECO:0000256" key="8">
    <source>
        <dbReference type="ARBA" id="ARBA00023136"/>
    </source>
</evidence>
<dbReference type="SUPFAM" id="SSF52058">
    <property type="entry name" value="L domain-like"/>
    <property type="match status" value="1"/>
</dbReference>
<dbReference type="Gene3D" id="3.30.200.20">
    <property type="entry name" value="Phosphorylase Kinase, domain 1"/>
    <property type="match status" value="1"/>
</dbReference>
<organism evidence="13 14">
    <name type="scientific">Iris pallida</name>
    <name type="common">Sweet iris</name>
    <dbReference type="NCBI Taxonomy" id="29817"/>
    <lineage>
        <taxon>Eukaryota</taxon>
        <taxon>Viridiplantae</taxon>
        <taxon>Streptophyta</taxon>
        <taxon>Embryophyta</taxon>
        <taxon>Tracheophyta</taxon>
        <taxon>Spermatophyta</taxon>
        <taxon>Magnoliopsida</taxon>
        <taxon>Liliopsida</taxon>
        <taxon>Asparagales</taxon>
        <taxon>Iridaceae</taxon>
        <taxon>Iridoideae</taxon>
        <taxon>Irideae</taxon>
        <taxon>Iris</taxon>
    </lineage>
</organism>
<sequence length="788" mass="83275">MMLTSMNTQWSLFFFFFFFFLYFVISASALNRDGVLLLSFKYNVLDDPLSALSNWNYDDDTPCAWNGVVCAGFPDQPTSRVISLVLPSSRLLGSIPPDVGLVEHLRHLDLSDNLLNGTLPASLFNASGLKIMSLANNELSGDIPDVVSLASLKLLNLSDNALTGTMPASLTRVPNVSVVGLSNNYLSGSLPGGGFGQVQVLDLGSNLFNGSVPADLVGSSTSLQYLNLSSNRFSGEIPSELGKRLPASVTLDLSFNNFTGGIPNSPAFLSQSPAAFAGNTYLCGKPLKSDCPIPSTLSTPPNATAVDAPESPPAFAAIPNTTTDGGGGGGGGGSSAAESGQGSGGVFKPVTIAAIVVGDLVVIGLLVAAFLYVYQVKKRRSRQKEVGVKTTLGGSASESEAHGGLSCCLGKKGSDGQEESTETSSSSEAGEEEDEEEEEGHVKGLKTQGQQGATLVTVDGDTGLEMETLLKASAYILGATGTTIVYKAVLSDGTALAVRRIGERLRAVEKLKDFEAQVRSVAKLRHPNLLRLRGFYWGPDEKLLIHDYAPNGSLANLSFSKKSGSSPFNLNWEARLRIARGVARGLAYIHEKKSTHGNIKPSNILLGSDMEARIGDFGLDRLLSGGRPGTSSRLFGSRRSVLSQSSLPESSPIPAASPIGSSASVVVAGAPLLPYQAPESLQNLKPNAKWDVYSFGMVLLELLSGRVLSEEEVGRWSTGFADEERNRVVRMADPALRGEVAGREEAVLGCFKLGFACAATAPQRRPTMKDAVTILERIPSTSTTYLLH</sequence>
<dbReference type="InterPro" id="IPR011009">
    <property type="entry name" value="Kinase-like_dom_sf"/>
</dbReference>
<feature type="transmembrane region" description="Helical" evidence="11">
    <location>
        <begin position="352"/>
        <end position="374"/>
    </location>
</feature>
<keyword evidence="5" id="KW-0732">Signal</keyword>
<reference evidence="13" key="1">
    <citation type="journal article" date="2023" name="GigaByte">
        <title>Genome assembly of the bearded iris, Iris pallida Lam.</title>
        <authorList>
            <person name="Bruccoleri R.E."/>
            <person name="Oakeley E.J."/>
            <person name="Faust A.M.E."/>
            <person name="Altorfer M."/>
            <person name="Dessus-Babus S."/>
            <person name="Burckhardt D."/>
            <person name="Oertli M."/>
            <person name="Naumann U."/>
            <person name="Petersen F."/>
            <person name="Wong J."/>
        </authorList>
    </citation>
    <scope>NUCLEOTIDE SEQUENCE</scope>
    <source>
        <strain evidence="13">GSM-AAB239-AS_SAM_17_03QT</strain>
    </source>
</reference>
<keyword evidence="14" id="KW-1185">Reference proteome</keyword>
<feature type="compositionally biased region" description="Acidic residues" evidence="10">
    <location>
        <begin position="429"/>
        <end position="439"/>
    </location>
</feature>
<keyword evidence="13" id="KW-0808">Transferase</keyword>
<dbReference type="InterPro" id="IPR001611">
    <property type="entry name" value="Leu-rich_rpt"/>
</dbReference>
<dbReference type="EMBL" id="JANAVB010001800">
    <property type="protein sequence ID" value="KAJ6852181.1"/>
    <property type="molecule type" value="Genomic_DNA"/>
</dbReference>
<dbReference type="Gene3D" id="1.10.510.10">
    <property type="entry name" value="Transferase(Phosphotransferase) domain 1"/>
    <property type="match status" value="1"/>
</dbReference>
<evidence type="ECO:0000256" key="7">
    <source>
        <dbReference type="ARBA" id="ARBA00022989"/>
    </source>
</evidence>
<evidence type="ECO:0000256" key="6">
    <source>
        <dbReference type="ARBA" id="ARBA00022737"/>
    </source>
</evidence>
<keyword evidence="2" id="KW-0597">Phosphoprotein</keyword>